<accession>A0A286RGR2</accession>
<name>A0A286RGR2_9BACT</name>
<dbReference type="EMBL" id="CP018477">
    <property type="protein sequence ID" value="ASV75137.1"/>
    <property type="molecule type" value="Genomic_DNA"/>
</dbReference>
<sequence length="121" mass="13580">MVPPPPTAPQALPPATEGQYVKADVGVGQKGSSLQPGFLTTPVYVYFRSKEHMAFRIQVPQALQLFEAEHGRKPQSHEEFWREIIEKNNIQLPRLPPGHRYVYDPQRGELMVEVPAGSPPP</sequence>
<proteinExistence type="predicted"/>
<evidence type="ECO:0000313" key="2">
    <source>
        <dbReference type="Proteomes" id="UP000215086"/>
    </source>
</evidence>
<evidence type="ECO:0000313" key="1">
    <source>
        <dbReference type="EMBL" id="ASV75137.1"/>
    </source>
</evidence>
<organism evidence="1 2">
    <name type="scientific">Thermogutta terrifontis</name>
    <dbReference type="NCBI Taxonomy" id="1331910"/>
    <lineage>
        <taxon>Bacteria</taxon>
        <taxon>Pseudomonadati</taxon>
        <taxon>Planctomycetota</taxon>
        <taxon>Planctomycetia</taxon>
        <taxon>Pirellulales</taxon>
        <taxon>Thermoguttaceae</taxon>
        <taxon>Thermogutta</taxon>
    </lineage>
</organism>
<reference evidence="1 2" key="1">
    <citation type="journal article" name="Front. Microbiol.">
        <title>Sugar Metabolism of the First Thermophilic Planctomycete Thermogutta terrifontis: Comparative Genomic and Transcriptomic Approaches.</title>
        <authorList>
            <person name="Elcheninov A.G."/>
            <person name="Menzel P."/>
            <person name="Gudbergsdottir S.R."/>
            <person name="Slesarev A.I."/>
            <person name="Kadnikov V.V."/>
            <person name="Krogh A."/>
            <person name="Bonch-Osmolovskaya E.A."/>
            <person name="Peng X."/>
            <person name="Kublanov I.V."/>
        </authorList>
    </citation>
    <scope>NUCLEOTIDE SEQUENCE [LARGE SCALE GENOMIC DNA]</scope>
    <source>
        <strain evidence="1 2">R1</strain>
    </source>
</reference>
<dbReference type="KEGG" id="ttf:THTE_2535"/>
<protein>
    <submittedName>
        <fullName evidence="1">Uncharacterized protein</fullName>
    </submittedName>
</protein>
<gene>
    <name evidence="1" type="ORF">THTE_2535</name>
</gene>
<dbReference type="AlphaFoldDB" id="A0A286RGR2"/>
<dbReference type="Proteomes" id="UP000215086">
    <property type="component" value="Chromosome"/>
</dbReference>
<keyword evidence="2" id="KW-1185">Reference proteome</keyword>